<evidence type="ECO:0008006" key="5">
    <source>
        <dbReference type="Google" id="ProtNLM"/>
    </source>
</evidence>
<feature type="non-terminal residue" evidence="3">
    <location>
        <position position="1"/>
    </location>
</feature>
<dbReference type="InterPro" id="IPR002718">
    <property type="entry name" value="OMP_Helicobacter"/>
</dbReference>
<dbReference type="EMBL" id="QBQT01000412">
    <property type="protein sequence ID" value="PUD74797.1"/>
    <property type="molecule type" value="Genomic_DNA"/>
</dbReference>
<evidence type="ECO:0000313" key="4">
    <source>
        <dbReference type="Proteomes" id="UP000244700"/>
    </source>
</evidence>
<evidence type="ECO:0000256" key="2">
    <source>
        <dbReference type="SAM" id="MobiDB-lite"/>
    </source>
</evidence>
<reference evidence="3 4" key="1">
    <citation type="submission" date="2018-01" db="EMBL/GenBank/DDBJ databases">
        <title>Helicobacter pylori genome-wide association study shows promise for predicting gastric cancer risk.</title>
        <authorList>
            <person name="Berthenet E."/>
            <person name="Yahara K."/>
            <person name="Thorell K."/>
            <person name="Pascoe B."/>
            <person name="Meric G."/>
            <person name="Mikhail J.M."/>
            <person name="Engstrand L."/>
            <person name="Enroth H."/>
            <person name="Burette A."/>
            <person name="Megraud F."/>
            <person name="Atherton J."/>
            <person name="Smith S."/>
            <person name="Wilkinson T.S."/>
            <person name="Hitchings M.D."/>
            <person name="Falush D."/>
            <person name="Sheppard S.K."/>
        </authorList>
    </citation>
    <scope>NUCLEOTIDE SEQUENCE [LARGE SCALE GENOMIC DNA]</scope>
    <source>
        <strain evidence="3 4">GIL237</strain>
    </source>
</reference>
<dbReference type="Pfam" id="PF01856">
    <property type="entry name" value="HP_OMP"/>
    <property type="match status" value="1"/>
</dbReference>
<name>A0A2T6VAB4_HELPX</name>
<feature type="coiled-coil region" evidence="1">
    <location>
        <begin position="919"/>
        <end position="946"/>
    </location>
</feature>
<proteinExistence type="predicted"/>
<protein>
    <recommendedName>
        <fullName evidence="5">Outer membrane protein</fullName>
    </recommendedName>
</protein>
<evidence type="ECO:0000313" key="3">
    <source>
        <dbReference type="EMBL" id="PUD74797.1"/>
    </source>
</evidence>
<comment type="caution">
    <text evidence="3">The sequence shown here is derived from an EMBL/GenBank/DDBJ whole genome shotgun (WGS) entry which is preliminary data.</text>
</comment>
<sequence>NQIGKRKDFYSSRQISSISQQIIGLKGSSDPLKAHSSQITAKLLSNTQSAFDQGIALSSNIISAVNSLNPSNNSQEVKKQLQNTAQSMTELLQQIEHSITKTTSTTYAQSLLSNLTDAVNASSNNTTYVSALVNALNTLGVGVFPTTTSTHVVLNPPGQVVFYPTNSILGSTSSNSNNQQQYNNTLLMNTLQGTLSANNQNNPNGCANQIQCLEQFIQNLAPLAATPTSNNQANQQVQAIAQKLQSVAINTLDNNAINNTTYNLNNLHNALNFQAYQSTIEQYNNALKQISWISFTEPKNLLKNTSNNYQIGTVTNAQGQNISAYDCMTATGSITSSASSGISCSATSSTSSTNGSTSSFDNSLVATSKVQTIGGKEQIGVNSFNLVSQVWSVYNSLKTSEENLQNNAKILCANGSPSGTSSCNSSSGGLSISGNAQLQNILSSTNGTTTTTQAKSNAPKLKAVVVVNNEEEAKTANLAQSSGATTQSPNSTVMGALNTVLQNVNNFQQSIQSAFQNQESNIQAWANALYNTSNPNGNQSQNLTASNNQDLRIQLRANFYQLINTINQQVPTDMSALINQSQQAQQTSGSASNNNPCASGMSGSNGNWCYQQWSDSKAYYSGLQNALGYQTQATTQSGSNGGNSITYNVQQITLTSGGLLNQIITNLKGVNGGNGASGGSSGGGNGTSQINTAYQMLTDASDGKLGTYNSSGNSGSNNGYQTCTNGSNGGSGSNCYEPNKQQNATTATTTTDSNLQKVYNDAQKIANIIASSGNNKGVENGLKQFFEALKSNSSSLSNLCNGSSGNSSSTCSGGLINLLGAIPTNGVSDTNNLINLLTEFIKTAGFIQNNDSNVSTSLTSAFQAITSAISQGFQALQNDISPNAILTLLQEITSNTTTIQSFSQTLRQLLGDKTFFMVQQKLIDAMINARNQVQNAQNQANNYGSQPVLSQYAAAKSTQHGMSNGLGVSLGYKYFFGKARKLGLRHYFFFDYGFSEIGLANQSVKANIFAYGVGTDFLWNLFRRTYNTKALNFGLFAGVQLGGATWLSSLRQQIIDNWGNANDIHSTNFQVALNFGVRTNFAEFKRFAKKFHNQGVISQKSVEFGIKVPLINQAYLNSAGADVSYRRLYTFYINYIMGF</sequence>
<gene>
    <name evidence="3" type="ORF">C2R72_06485</name>
</gene>
<feature type="compositionally biased region" description="Low complexity" evidence="2">
    <location>
        <begin position="579"/>
        <end position="595"/>
    </location>
</feature>
<dbReference type="AlphaFoldDB" id="A0A2T6VAB4"/>
<feature type="region of interest" description="Disordered" evidence="2">
    <location>
        <begin position="579"/>
        <end position="598"/>
    </location>
</feature>
<accession>A0A2T6VAB4</accession>
<evidence type="ECO:0000256" key="1">
    <source>
        <dbReference type="SAM" id="Coils"/>
    </source>
</evidence>
<keyword evidence="1" id="KW-0175">Coiled coil</keyword>
<dbReference type="Proteomes" id="UP000244700">
    <property type="component" value="Unassembled WGS sequence"/>
</dbReference>
<dbReference type="PRINTS" id="PR01776">
    <property type="entry name" value="HPOMPFAMILY"/>
</dbReference>
<organism evidence="3 4">
    <name type="scientific">Helicobacter pylori</name>
    <name type="common">Campylobacter pylori</name>
    <dbReference type="NCBI Taxonomy" id="210"/>
    <lineage>
        <taxon>Bacteria</taxon>
        <taxon>Pseudomonadati</taxon>
        <taxon>Campylobacterota</taxon>
        <taxon>Epsilonproteobacteria</taxon>
        <taxon>Campylobacterales</taxon>
        <taxon>Helicobacteraceae</taxon>
        <taxon>Helicobacter</taxon>
    </lineage>
</organism>